<dbReference type="RefSeq" id="XP_062679575.1">
    <property type="nucleotide sequence ID" value="XM_062825691.1"/>
</dbReference>
<proteinExistence type="predicted"/>
<evidence type="ECO:0000313" key="2">
    <source>
        <dbReference type="EMBL" id="KAK3340633.1"/>
    </source>
</evidence>
<evidence type="ECO:0000313" key="3">
    <source>
        <dbReference type="Proteomes" id="UP001278500"/>
    </source>
</evidence>
<reference evidence="2" key="1">
    <citation type="journal article" date="2023" name="Mol. Phylogenet. Evol.">
        <title>Genome-scale phylogeny and comparative genomics of the fungal order Sordariales.</title>
        <authorList>
            <person name="Hensen N."/>
            <person name="Bonometti L."/>
            <person name="Westerberg I."/>
            <person name="Brannstrom I.O."/>
            <person name="Guillou S."/>
            <person name="Cros-Aarteil S."/>
            <person name="Calhoun S."/>
            <person name="Haridas S."/>
            <person name="Kuo A."/>
            <person name="Mondo S."/>
            <person name="Pangilinan J."/>
            <person name="Riley R."/>
            <person name="LaButti K."/>
            <person name="Andreopoulos B."/>
            <person name="Lipzen A."/>
            <person name="Chen C."/>
            <person name="Yan M."/>
            <person name="Daum C."/>
            <person name="Ng V."/>
            <person name="Clum A."/>
            <person name="Steindorff A."/>
            <person name="Ohm R.A."/>
            <person name="Martin F."/>
            <person name="Silar P."/>
            <person name="Natvig D.O."/>
            <person name="Lalanne C."/>
            <person name="Gautier V."/>
            <person name="Ament-Velasquez S.L."/>
            <person name="Kruys A."/>
            <person name="Hutchinson M.I."/>
            <person name="Powell A.J."/>
            <person name="Barry K."/>
            <person name="Miller A.N."/>
            <person name="Grigoriev I.V."/>
            <person name="Debuchy R."/>
            <person name="Gladieux P."/>
            <person name="Hiltunen Thoren M."/>
            <person name="Johannesson H."/>
        </authorList>
    </citation>
    <scope>NUCLEOTIDE SEQUENCE</scope>
    <source>
        <strain evidence="2">CBS 560.94</strain>
    </source>
</reference>
<dbReference type="GeneID" id="87862845"/>
<dbReference type="Proteomes" id="UP001278500">
    <property type="component" value="Unassembled WGS sequence"/>
</dbReference>
<accession>A0AAE0JAZ5</accession>
<dbReference type="EMBL" id="JAUEPP010000006">
    <property type="protein sequence ID" value="KAK3340633.1"/>
    <property type="molecule type" value="Genomic_DNA"/>
</dbReference>
<gene>
    <name evidence="2" type="ORF">B0H65DRAFT_444618</name>
</gene>
<protein>
    <submittedName>
        <fullName evidence="2">Uncharacterized protein</fullName>
    </submittedName>
</protein>
<name>A0AAE0JAZ5_9PEZI</name>
<organism evidence="2 3">
    <name type="scientific">Neurospora tetraspora</name>
    <dbReference type="NCBI Taxonomy" id="94610"/>
    <lineage>
        <taxon>Eukaryota</taxon>
        <taxon>Fungi</taxon>
        <taxon>Dikarya</taxon>
        <taxon>Ascomycota</taxon>
        <taxon>Pezizomycotina</taxon>
        <taxon>Sordariomycetes</taxon>
        <taxon>Sordariomycetidae</taxon>
        <taxon>Sordariales</taxon>
        <taxon>Sordariaceae</taxon>
        <taxon>Neurospora</taxon>
    </lineage>
</organism>
<comment type="caution">
    <text evidence="2">The sequence shown here is derived from an EMBL/GenBank/DDBJ whole genome shotgun (WGS) entry which is preliminary data.</text>
</comment>
<reference evidence="2" key="2">
    <citation type="submission" date="2023-06" db="EMBL/GenBank/DDBJ databases">
        <authorList>
            <consortium name="Lawrence Berkeley National Laboratory"/>
            <person name="Haridas S."/>
            <person name="Hensen N."/>
            <person name="Bonometti L."/>
            <person name="Westerberg I."/>
            <person name="Brannstrom I.O."/>
            <person name="Guillou S."/>
            <person name="Cros-Aarteil S."/>
            <person name="Calhoun S."/>
            <person name="Kuo A."/>
            <person name="Mondo S."/>
            <person name="Pangilinan J."/>
            <person name="Riley R."/>
            <person name="Labutti K."/>
            <person name="Andreopoulos B."/>
            <person name="Lipzen A."/>
            <person name="Chen C."/>
            <person name="Yanf M."/>
            <person name="Daum C."/>
            <person name="Ng V."/>
            <person name="Clum A."/>
            <person name="Steindorff A."/>
            <person name="Ohm R."/>
            <person name="Martin F."/>
            <person name="Silar P."/>
            <person name="Natvig D."/>
            <person name="Lalanne C."/>
            <person name="Gautier V."/>
            <person name="Ament-Velasquez S.L."/>
            <person name="Kruys A."/>
            <person name="Hutchinson M.I."/>
            <person name="Powell A.J."/>
            <person name="Barry K."/>
            <person name="Miller A.N."/>
            <person name="Grigoriev I.V."/>
            <person name="Debuchy R."/>
            <person name="Gladieux P."/>
            <person name="Thoren M.H."/>
            <person name="Johannesson H."/>
        </authorList>
    </citation>
    <scope>NUCLEOTIDE SEQUENCE</scope>
    <source>
        <strain evidence="2">CBS 560.94</strain>
    </source>
</reference>
<evidence type="ECO:0000256" key="1">
    <source>
        <dbReference type="SAM" id="MobiDB-lite"/>
    </source>
</evidence>
<feature type="region of interest" description="Disordered" evidence="1">
    <location>
        <begin position="1"/>
        <end position="43"/>
    </location>
</feature>
<dbReference type="AlphaFoldDB" id="A0AAE0JAZ5"/>
<keyword evidence="3" id="KW-1185">Reference proteome</keyword>
<sequence length="239" mass="26975">MCINLPHYSKTTRKKSEQSDTYQKGNKVSDAVPNDMQTGAAAHMPAPGTEYRISAYSGATVRNLIQRHGLGGLWRYLCISKCFFFYRQLGATVGLAMNSLVFRRVLAADLAQRVGEVPDLELGVEEIVERVLESFDYLKQPPDEVVTMVEEGYNSECGEALWNWMSLGICVIDEREEENMRLVVEESGGDMRRCPSWSVSVFDHGVSRARLQTGHEWRQRRKANAAVHVRGNRTQSNIS</sequence>